<dbReference type="PANTHER" id="PTHR37810:SF9">
    <property type="entry name" value="MEMBRANE PROTEIN"/>
    <property type="match status" value="1"/>
</dbReference>
<keyword evidence="1" id="KW-0812">Transmembrane</keyword>
<dbReference type="STRING" id="633807.BW732_00780"/>
<feature type="transmembrane region" description="Helical" evidence="1">
    <location>
        <begin position="56"/>
        <end position="75"/>
    </location>
</feature>
<evidence type="ECO:0000259" key="2">
    <source>
        <dbReference type="Pfam" id="PF07853"/>
    </source>
</evidence>
<feature type="transmembrane region" description="Helical" evidence="1">
    <location>
        <begin position="6"/>
        <end position="24"/>
    </location>
</feature>
<feature type="transmembrane region" description="Helical" evidence="1">
    <location>
        <begin position="188"/>
        <end position="207"/>
    </location>
</feature>
<evidence type="ECO:0000259" key="3">
    <source>
        <dbReference type="Pfam" id="PF19124"/>
    </source>
</evidence>
<name>A0A1Q2D3K4_9ENTE</name>
<sequence length="366" mass="41568">MVMTSIMSVLIIAIDVTMGLTPLYSRRSNLFGITIPSSLQNDPDIKKMGKRFIKGMLWLNVPLCLPLIVFNNLPLTKENEMIFSGYLGLAILLIFIVYFILYADTRKKLICYLSQKNVSNSQSTIRLDLNFRQNLILVSNWLIVGINCLILLVGVVYTLLTYSKIPSEIPTNFNFQMEPDAFVSKSPLHVMTMPILQLFLLGVFVLTNRGFKQAKQQLASEKTSIYLANDMKFRRISSIGLLISSIFIQILLTMIQVVTVTPDANYGLLLPVVIWTLVGTIGINLYLGIKYRQSGEQLTPNINFDMMKDDKFWKFGLIYWNTNDPSIWVEKKVGTGLSLNFAHWQSWFLLVVVIVFPIVMIAVLGN</sequence>
<keyword evidence="1" id="KW-1133">Transmembrane helix</keyword>
<accession>A0A1Q2D3K4</accession>
<evidence type="ECO:0000256" key="1">
    <source>
        <dbReference type="SAM" id="Phobius"/>
    </source>
</evidence>
<feature type="transmembrane region" description="Helical" evidence="1">
    <location>
        <begin position="266"/>
        <end position="287"/>
    </location>
</feature>
<dbReference type="AlphaFoldDB" id="A0A1Q2D3K4"/>
<dbReference type="Proteomes" id="UP000188246">
    <property type="component" value="Chromosome"/>
</dbReference>
<dbReference type="RefSeq" id="WP_161485490.1">
    <property type="nucleotide sequence ID" value="NZ_CP019609.1"/>
</dbReference>
<feature type="domain" description="DUF1648" evidence="2">
    <location>
        <begin position="149"/>
        <end position="198"/>
    </location>
</feature>
<dbReference type="Pfam" id="PF07853">
    <property type="entry name" value="DUF1648"/>
    <property type="match status" value="1"/>
</dbReference>
<feature type="transmembrane region" description="Helical" evidence="1">
    <location>
        <begin position="239"/>
        <end position="260"/>
    </location>
</feature>
<evidence type="ECO:0008006" key="6">
    <source>
        <dbReference type="Google" id="ProtNLM"/>
    </source>
</evidence>
<keyword evidence="1" id="KW-0472">Membrane</keyword>
<evidence type="ECO:0000313" key="5">
    <source>
        <dbReference type="Proteomes" id="UP000188246"/>
    </source>
</evidence>
<dbReference type="InterPro" id="IPR043831">
    <property type="entry name" value="DUF5808"/>
</dbReference>
<protein>
    <recommendedName>
        <fullName evidence="6">DUF5808 domain-containing protein</fullName>
    </recommendedName>
</protein>
<feature type="transmembrane region" description="Helical" evidence="1">
    <location>
        <begin position="347"/>
        <end position="365"/>
    </location>
</feature>
<feature type="transmembrane region" description="Helical" evidence="1">
    <location>
        <begin position="135"/>
        <end position="160"/>
    </location>
</feature>
<dbReference type="KEGG" id="vpi:BW732_00780"/>
<proteinExistence type="predicted"/>
<reference evidence="4 5" key="1">
    <citation type="journal article" date="2010" name="Int. J. Syst. Evol. Microbiol.">
        <title>Vagococcus penaei sp. nov., isolated from spoilage microbiota of cooked shrimp (Penaeus vannamei).</title>
        <authorList>
            <person name="Jaffres E."/>
            <person name="Prevost H."/>
            <person name="Rossero A."/>
            <person name="Joffraud J.J."/>
            <person name="Dousset X."/>
        </authorList>
    </citation>
    <scope>NUCLEOTIDE SEQUENCE [LARGE SCALE GENOMIC DNA]</scope>
    <source>
        <strain evidence="4 5">CD276</strain>
    </source>
</reference>
<organism evidence="4 5">
    <name type="scientific">Vagococcus penaei</name>
    <dbReference type="NCBI Taxonomy" id="633807"/>
    <lineage>
        <taxon>Bacteria</taxon>
        <taxon>Bacillati</taxon>
        <taxon>Bacillota</taxon>
        <taxon>Bacilli</taxon>
        <taxon>Lactobacillales</taxon>
        <taxon>Enterococcaceae</taxon>
        <taxon>Vagococcus</taxon>
    </lineage>
</organism>
<dbReference type="Pfam" id="PF19124">
    <property type="entry name" value="DUF5808"/>
    <property type="match status" value="1"/>
</dbReference>
<dbReference type="EMBL" id="CP019609">
    <property type="protein sequence ID" value="AQP52901.1"/>
    <property type="molecule type" value="Genomic_DNA"/>
</dbReference>
<feature type="domain" description="DUF5808" evidence="3">
    <location>
        <begin position="323"/>
        <end position="347"/>
    </location>
</feature>
<keyword evidence="5" id="KW-1185">Reference proteome</keyword>
<dbReference type="GO" id="GO:0009636">
    <property type="term" value="P:response to toxic substance"/>
    <property type="evidence" value="ECO:0007669"/>
    <property type="project" value="TreeGrafter"/>
</dbReference>
<evidence type="ECO:0000313" key="4">
    <source>
        <dbReference type="EMBL" id="AQP52901.1"/>
    </source>
</evidence>
<feature type="transmembrane region" description="Helical" evidence="1">
    <location>
        <begin position="81"/>
        <end position="103"/>
    </location>
</feature>
<dbReference type="InterPro" id="IPR012867">
    <property type="entry name" value="DUF1648"/>
</dbReference>
<gene>
    <name evidence="4" type="ORF">BW732_00780</name>
</gene>
<dbReference type="PANTHER" id="PTHR37810">
    <property type="entry name" value="IMMUNITY PROTEIN SDPI"/>
    <property type="match status" value="1"/>
</dbReference>